<gene>
    <name evidence="2" type="ORF">scyTo_0002910</name>
</gene>
<name>A0A401PL53_SCYTO</name>
<comment type="caution">
    <text evidence="2">The sequence shown here is derived from an EMBL/GenBank/DDBJ whole genome shotgun (WGS) entry which is preliminary data.</text>
</comment>
<evidence type="ECO:0000256" key="1">
    <source>
        <dbReference type="SAM" id="MobiDB-lite"/>
    </source>
</evidence>
<organism evidence="2 3">
    <name type="scientific">Scyliorhinus torazame</name>
    <name type="common">Cloudy catshark</name>
    <name type="synonym">Catulus torazame</name>
    <dbReference type="NCBI Taxonomy" id="75743"/>
    <lineage>
        <taxon>Eukaryota</taxon>
        <taxon>Metazoa</taxon>
        <taxon>Chordata</taxon>
        <taxon>Craniata</taxon>
        <taxon>Vertebrata</taxon>
        <taxon>Chondrichthyes</taxon>
        <taxon>Elasmobranchii</taxon>
        <taxon>Galeomorphii</taxon>
        <taxon>Galeoidea</taxon>
        <taxon>Carcharhiniformes</taxon>
        <taxon>Scyliorhinidae</taxon>
        <taxon>Scyliorhinus</taxon>
    </lineage>
</organism>
<keyword evidence="3" id="KW-1185">Reference proteome</keyword>
<accession>A0A401PL53</accession>
<dbReference type="AlphaFoldDB" id="A0A401PL53"/>
<dbReference type="EMBL" id="BFAA01000757">
    <property type="protein sequence ID" value="GCB73828.1"/>
    <property type="molecule type" value="Genomic_DNA"/>
</dbReference>
<dbReference type="Proteomes" id="UP000288216">
    <property type="component" value="Unassembled WGS sequence"/>
</dbReference>
<feature type="region of interest" description="Disordered" evidence="1">
    <location>
        <begin position="1"/>
        <end position="76"/>
    </location>
</feature>
<sequence length="178" mass="19169">MLREQLAASGRVAASPQRERTAESAMKKSGTHIRSKKKPSKQHVRDEQAEGNKVNAVLDQGRKSESQQEKAELSGSSSLFFRKLSNPDLTCSSGKISKLQHQFSEEDGKLRRGSFGGALGGKHLLPLSSSSGPLTCQVSGESSNLVRMRNQNLGQSAPSLTAGMVSPDYFDSHIGKIT</sequence>
<feature type="compositionally biased region" description="Basic and acidic residues" evidence="1">
    <location>
        <begin position="60"/>
        <end position="72"/>
    </location>
</feature>
<protein>
    <submittedName>
        <fullName evidence="2">Uncharacterized protein</fullName>
    </submittedName>
</protein>
<proteinExistence type="predicted"/>
<dbReference type="OrthoDB" id="9946270at2759"/>
<dbReference type="OMA" id="QHVRDEQ"/>
<dbReference type="STRING" id="75743.A0A401PL53"/>
<feature type="compositionally biased region" description="Basic and acidic residues" evidence="1">
    <location>
        <begin position="17"/>
        <end position="26"/>
    </location>
</feature>
<feature type="compositionally biased region" description="Basic residues" evidence="1">
    <location>
        <begin position="29"/>
        <end position="42"/>
    </location>
</feature>
<reference evidence="2 3" key="1">
    <citation type="journal article" date="2018" name="Nat. Ecol. Evol.">
        <title>Shark genomes provide insights into elasmobranch evolution and the origin of vertebrates.</title>
        <authorList>
            <person name="Hara Y"/>
            <person name="Yamaguchi K"/>
            <person name="Onimaru K"/>
            <person name="Kadota M"/>
            <person name="Koyanagi M"/>
            <person name="Keeley SD"/>
            <person name="Tatsumi K"/>
            <person name="Tanaka K"/>
            <person name="Motone F"/>
            <person name="Kageyama Y"/>
            <person name="Nozu R"/>
            <person name="Adachi N"/>
            <person name="Nishimura O"/>
            <person name="Nakagawa R"/>
            <person name="Tanegashima C"/>
            <person name="Kiyatake I"/>
            <person name="Matsumoto R"/>
            <person name="Murakumo K"/>
            <person name="Nishida K"/>
            <person name="Terakita A"/>
            <person name="Kuratani S"/>
            <person name="Sato K"/>
            <person name="Hyodo S Kuraku.S."/>
        </authorList>
    </citation>
    <scope>NUCLEOTIDE SEQUENCE [LARGE SCALE GENOMIC DNA]</scope>
</reference>
<evidence type="ECO:0000313" key="3">
    <source>
        <dbReference type="Proteomes" id="UP000288216"/>
    </source>
</evidence>
<evidence type="ECO:0000313" key="2">
    <source>
        <dbReference type="EMBL" id="GCB73828.1"/>
    </source>
</evidence>